<reference evidence="1 2" key="1">
    <citation type="submission" date="2024-10" db="EMBL/GenBank/DDBJ databases">
        <title>The Natural Products Discovery Center: Release of the First 8490 Sequenced Strains for Exploring Actinobacteria Biosynthetic Diversity.</title>
        <authorList>
            <person name="Kalkreuter E."/>
            <person name="Kautsar S.A."/>
            <person name="Yang D."/>
            <person name="Bader C.D."/>
            <person name="Teijaro C.N."/>
            <person name="Fluegel L."/>
            <person name="Davis C.M."/>
            <person name="Simpson J.R."/>
            <person name="Lauterbach L."/>
            <person name="Steele A.D."/>
            <person name="Gui C."/>
            <person name="Meng S."/>
            <person name="Li G."/>
            <person name="Viehrig K."/>
            <person name="Ye F."/>
            <person name="Su P."/>
            <person name="Kiefer A.F."/>
            <person name="Nichols A."/>
            <person name="Cepeda A.J."/>
            <person name="Yan W."/>
            <person name="Fan B."/>
            <person name="Jiang Y."/>
            <person name="Adhikari A."/>
            <person name="Zheng C.-J."/>
            <person name="Schuster L."/>
            <person name="Cowan T.M."/>
            <person name="Smanski M.J."/>
            <person name="Chevrette M.G."/>
            <person name="De Carvalho L.P.S."/>
            <person name="Shen B."/>
        </authorList>
    </citation>
    <scope>NUCLEOTIDE SEQUENCE [LARGE SCALE GENOMIC DNA]</scope>
    <source>
        <strain evidence="1 2">NPDC002593</strain>
    </source>
</reference>
<name>A0ABW6SFY1_9NOCA</name>
<sequence>MRLPPARPADLTAEQQHLYRAMDAMVEGDEYAGFTVREADGTFVGPWGVMLHFPELAEPLGGFIDLVQKLPGLSERARQVVILTIGARFNVAYEMYAHAGLAARAGLRPDQVAVLCAGGRPADLAEDESLAAAVATALTGAGPVPGPLYDTVVARLGQQVLDAIVFVTIHYLALGALLNAYDVSVPAESSTERK</sequence>
<gene>
    <name evidence="1" type="ORF">ACFYXQ_46570</name>
</gene>
<evidence type="ECO:0000313" key="1">
    <source>
        <dbReference type="EMBL" id="MFF3575221.1"/>
    </source>
</evidence>
<dbReference type="EMBL" id="JBIAQY010000043">
    <property type="protein sequence ID" value="MFF3575221.1"/>
    <property type="molecule type" value="Genomic_DNA"/>
</dbReference>
<dbReference type="PANTHER" id="PTHR34846">
    <property type="entry name" value="4-CARBOXYMUCONOLACTONE DECARBOXYLASE FAMILY PROTEIN (AFU_ORTHOLOGUE AFUA_6G11590)"/>
    <property type="match status" value="1"/>
</dbReference>
<comment type="caution">
    <text evidence="1">The sequence shown here is derived from an EMBL/GenBank/DDBJ whole genome shotgun (WGS) entry which is preliminary data.</text>
</comment>
<keyword evidence="2" id="KW-1185">Reference proteome</keyword>
<dbReference type="RefSeq" id="WP_051194584.1">
    <property type="nucleotide sequence ID" value="NZ_JBIAQY010000043.1"/>
</dbReference>
<accession>A0ABW6SFY1</accession>
<organism evidence="1 2">
    <name type="scientific">Nocardia jiangxiensis</name>
    <dbReference type="NCBI Taxonomy" id="282685"/>
    <lineage>
        <taxon>Bacteria</taxon>
        <taxon>Bacillati</taxon>
        <taxon>Actinomycetota</taxon>
        <taxon>Actinomycetes</taxon>
        <taxon>Mycobacteriales</taxon>
        <taxon>Nocardiaceae</taxon>
        <taxon>Nocardia</taxon>
    </lineage>
</organism>
<proteinExistence type="predicted"/>
<evidence type="ECO:0000313" key="2">
    <source>
        <dbReference type="Proteomes" id="UP001601992"/>
    </source>
</evidence>
<dbReference type="PANTHER" id="PTHR34846:SF11">
    <property type="entry name" value="4-CARBOXYMUCONOLACTONE DECARBOXYLASE FAMILY PROTEIN (AFU_ORTHOLOGUE AFUA_6G11590)"/>
    <property type="match status" value="1"/>
</dbReference>
<protein>
    <submittedName>
        <fullName evidence="1">Carboxymuconolactone decarboxylase family protein</fullName>
    </submittedName>
</protein>
<dbReference type="InterPro" id="IPR029032">
    <property type="entry name" value="AhpD-like"/>
</dbReference>
<dbReference type="Gene3D" id="1.20.1290.10">
    <property type="entry name" value="AhpD-like"/>
    <property type="match status" value="1"/>
</dbReference>
<dbReference type="SUPFAM" id="SSF69118">
    <property type="entry name" value="AhpD-like"/>
    <property type="match status" value="1"/>
</dbReference>
<dbReference type="Proteomes" id="UP001601992">
    <property type="component" value="Unassembled WGS sequence"/>
</dbReference>